<keyword evidence="6 13" id="KW-0479">Metal-binding</keyword>
<evidence type="ECO:0000256" key="10">
    <source>
        <dbReference type="ARBA" id="ARBA00023004"/>
    </source>
</evidence>
<dbReference type="PRINTS" id="PR00465">
    <property type="entry name" value="EP450IV"/>
</dbReference>
<keyword evidence="10 13" id="KW-0408">Iron</keyword>
<dbReference type="Gene3D" id="1.10.630.10">
    <property type="entry name" value="Cytochrome P450"/>
    <property type="match status" value="1"/>
</dbReference>
<dbReference type="Proteomes" id="UP001488838">
    <property type="component" value="Unassembled WGS sequence"/>
</dbReference>
<keyword evidence="5 13" id="KW-0349">Heme</keyword>
<dbReference type="GO" id="GO:0004497">
    <property type="term" value="F:monooxygenase activity"/>
    <property type="evidence" value="ECO:0007669"/>
    <property type="project" value="UniProtKB-KW"/>
</dbReference>
<evidence type="ECO:0000256" key="3">
    <source>
        <dbReference type="ARBA" id="ARBA00004586"/>
    </source>
</evidence>
<dbReference type="FunFam" id="1.10.630.10:FF:000005">
    <property type="entry name" value="cytochrome P450 4F22 isoform X2"/>
    <property type="match status" value="1"/>
</dbReference>
<evidence type="ECO:0008006" key="18">
    <source>
        <dbReference type="Google" id="ProtNLM"/>
    </source>
</evidence>
<dbReference type="GO" id="GO:0005789">
    <property type="term" value="C:endoplasmic reticulum membrane"/>
    <property type="evidence" value="ECO:0007669"/>
    <property type="project" value="UniProtKB-SubCell"/>
</dbReference>
<feature type="chain" id="PRO_5043799442" description="Cytochrome P450" evidence="15">
    <location>
        <begin position="17"/>
        <end position="526"/>
    </location>
</feature>
<evidence type="ECO:0000256" key="5">
    <source>
        <dbReference type="ARBA" id="ARBA00022617"/>
    </source>
</evidence>
<dbReference type="InterPro" id="IPR036396">
    <property type="entry name" value="Cyt_P450_sf"/>
</dbReference>
<sequence length="526" mass="60450">MLQLSLSWLGLGSTAAFPWHLLLLGGTSWILARILACIYVFYDNCCRLRCFPQPPKPNWFWGHLGMMKSNEEGMQFAAQLGHYFRDIHLCWVGPVYPVLRLIHPKFIAPLLQASAAVAPKEMTHYGLLKPWLGDGLLLSSGDKWSHHRRLLTPAFHFDILKPYVKIFNKSVNIMHAKWQQLTTKGSAHLDMFEHISLMTLDSLQKCIFSFDSNCQESPSEYIAAILELSSLIMKRQRQLFLRMDFLYYLTADGQRFRKACDLVHDFTDAVIRERRRTLHSQGVDEFVKAKAKSKTLDFIDVLLLAKDEHGEVLSDEDIRAEADTFMFGGHDTTASGLSWTLYNLARHPEYQERCRQEVRELLRDRDPEEIEWDDLAQLPFLTMCIKESLRLHPPVTMISRCCTKDVVLPDGRVIPKGALRISGRRGLGRMVVPRNNVDLFVYDPFRFDPETPQKRSPLAFIPFSAGPRNCIGQTFALNEMKVALALTLLRFRILPDDKEPRRQPELILRAEGGLWLRVEPLSTGTQ</sequence>
<evidence type="ECO:0000256" key="6">
    <source>
        <dbReference type="ARBA" id="ARBA00022723"/>
    </source>
</evidence>
<evidence type="ECO:0000256" key="8">
    <source>
        <dbReference type="ARBA" id="ARBA00022848"/>
    </source>
</evidence>
<keyword evidence="15" id="KW-0732">Signal</keyword>
<dbReference type="GO" id="GO:0020037">
    <property type="term" value="F:heme binding"/>
    <property type="evidence" value="ECO:0007669"/>
    <property type="project" value="InterPro"/>
</dbReference>
<evidence type="ECO:0000256" key="13">
    <source>
        <dbReference type="PIRSR" id="PIRSR602403-1"/>
    </source>
</evidence>
<organism evidence="16 17">
    <name type="scientific">Myodes glareolus</name>
    <name type="common">Bank vole</name>
    <name type="synonym">Clethrionomys glareolus</name>
    <dbReference type="NCBI Taxonomy" id="447135"/>
    <lineage>
        <taxon>Eukaryota</taxon>
        <taxon>Metazoa</taxon>
        <taxon>Chordata</taxon>
        <taxon>Craniata</taxon>
        <taxon>Vertebrata</taxon>
        <taxon>Euteleostomi</taxon>
        <taxon>Mammalia</taxon>
        <taxon>Eutheria</taxon>
        <taxon>Euarchontoglires</taxon>
        <taxon>Glires</taxon>
        <taxon>Rodentia</taxon>
        <taxon>Myomorpha</taxon>
        <taxon>Muroidea</taxon>
        <taxon>Cricetidae</taxon>
        <taxon>Arvicolinae</taxon>
        <taxon>Myodes</taxon>
    </lineage>
</organism>
<proteinExistence type="inferred from homology"/>
<feature type="binding site" description="axial binding residue" evidence="13">
    <location>
        <position position="470"/>
    </location>
    <ligand>
        <name>heme</name>
        <dbReference type="ChEBI" id="CHEBI:30413"/>
    </ligand>
    <ligandPart>
        <name>Fe</name>
        <dbReference type="ChEBI" id="CHEBI:18248"/>
    </ligandPart>
</feature>
<protein>
    <recommendedName>
        <fullName evidence="18">Cytochrome P450</fullName>
    </recommendedName>
</protein>
<comment type="subcellular location">
    <subcellularLocation>
        <location evidence="3">Endoplasmic reticulum membrane</location>
    </subcellularLocation>
    <subcellularLocation>
        <location evidence="2">Microsome membrane</location>
    </subcellularLocation>
</comment>
<comment type="caution">
    <text evidence="16">The sequence shown here is derived from an EMBL/GenBank/DDBJ whole genome shotgun (WGS) entry which is preliminary data.</text>
</comment>
<dbReference type="InterPro" id="IPR017972">
    <property type="entry name" value="Cyt_P450_CS"/>
</dbReference>
<evidence type="ECO:0000256" key="9">
    <source>
        <dbReference type="ARBA" id="ARBA00023002"/>
    </source>
</evidence>
<dbReference type="EMBL" id="JBBHLL010000183">
    <property type="protein sequence ID" value="KAK7811004.1"/>
    <property type="molecule type" value="Genomic_DNA"/>
</dbReference>
<evidence type="ECO:0000256" key="7">
    <source>
        <dbReference type="ARBA" id="ARBA00022824"/>
    </source>
</evidence>
<evidence type="ECO:0000256" key="2">
    <source>
        <dbReference type="ARBA" id="ARBA00004524"/>
    </source>
</evidence>
<evidence type="ECO:0000256" key="4">
    <source>
        <dbReference type="ARBA" id="ARBA00010617"/>
    </source>
</evidence>
<comment type="similarity">
    <text evidence="4 14">Belongs to the cytochrome P450 family.</text>
</comment>
<dbReference type="PANTHER" id="PTHR24291:SF141">
    <property type="entry name" value="CYTOCHROME P450 CYP4F13-RELATED"/>
    <property type="match status" value="1"/>
</dbReference>
<dbReference type="SUPFAM" id="SSF48264">
    <property type="entry name" value="Cytochrome P450"/>
    <property type="match status" value="1"/>
</dbReference>
<evidence type="ECO:0000256" key="15">
    <source>
        <dbReference type="SAM" id="SignalP"/>
    </source>
</evidence>
<dbReference type="PANTHER" id="PTHR24291">
    <property type="entry name" value="CYTOCHROME P450 FAMILY 4"/>
    <property type="match status" value="1"/>
</dbReference>
<name>A0AAW0IA02_MYOGA</name>
<dbReference type="Pfam" id="PF00067">
    <property type="entry name" value="p450"/>
    <property type="match status" value="1"/>
</dbReference>
<dbReference type="InterPro" id="IPR002403">
    <property type="entry name" value="Cyt_P450_E_grp-IV"/>
</dbReference>
<evidence type="ECO:0000256" key="1">
    <source>
        <dbReference type="ARBA" id="ARBA00001971"/>
    </source>
</evidence>
<feature type="signal peptide" evidence="15">
    <location>
        <begin position="1"/>
        <end position="16"/>
    </location>
</feature>
<dbReference type="PROSITE" id="PS00086">
    <property type="entry name" value="CYTOCHROME_P450"/>
    <property type="match status" value="1"/>
</dbReference>
<dbReference type="CDD" id="cd20679">
    <property type="entry name" value="CYP4F"/>
    <property type="match status" value="1"/>
</dbReference>
<dbReference type="GO" id="GO:0005506">
    <property type="term" value="F:iron ion binding"/>
    <property type="evidence" value="ECO:0007669"/>
    <property type="project" value="InterPro"/>
</dbReference>
<keyword evidence="11 14" id="KW-0503">Monooxygenase</keyword>
<evidence type="ECO:0000313" key="17">
    <source>
        <dbReference type="Proteomes" id="UP001488838"/>
    </source>
</evidence>
<dbReference type="InterPro" id="IPR050196">
    <property type="entry name" value="Cytochrome_P450_Monoox"/>
</dbReference>
<dbReference type="GO" id="GO:0044281">
    <property type="term" value="P:small molecule metabolic process"/>
    <property type="evidence" value="ECO:0007669"/>
    <property type="project" value="UniProtKB-ARBA"/>
</dbReference>
<dbReference type="PRINTS" id="PR00385">
    <property type="entry name" value="P450"/>
</dbReference>
<evidence type="ECO:0000313" key="16">
    <source>
        <dbReference type="EMBL" id="KAK7811004.1"/>
    </source>
</evidence>
<reference evidence="16 17" key="1">
    <citation type="journal article" date="2023" name="bioRxiv">
        <title>Conserved and derived expression patterns and positive selection on dental genes reveal complex evolutionary context of ever-growing rodent molars.</title>
        <authorList>
            <person name="Calamari Z.T."/>
            <person name="Song A."/>
            <person name="Cohen E."/>
            <person name="Akter M."/>
            <person name="Roy R.D."/>
            <person name="Hallikas O."/>
            <person name="Christensen M.M."/>
            <person name="Li P."/>
            <person name="Marangoni P."/>
            <person name="Jernvall J."/>
            <person name="Klein O.D."/>
        </authorList>
    </citation>
    <scope>NUCLEOTIDE SEQUENCE [LARGE SCALE GENOMIC DNA]</scope>
    <source>
        <strain evidence="16">V071</strain>
    </source>
</reference>
<keyword evidence="12" id="KW-0472">Membrane</keyword>
<gene>
    <name evidence="16" type="ORF">U0070_024182</name>
</gene>
<dbReference type="InterPro" id="IPR001128">
    <property type="entry name" value="Cyt_P450"/>
</dbReference>
<evidence type="ECO:0000256" key="12">
    <source>
        <dbReference type="ARBA" id="ARBA00023136"/>
    </source>
</evidence>
<comment type="cofactor">
    <cofactor evidence="1 13">
        <name>heme</name>
        <dbReference type="ChEBI" id="CHEBI:30413"/>
    </cofactor>
</comment>
<keyword evidence="8" id="KW-0492">Microsome</keyword>
<keyword evidence="7" id="KW-0256">Endoplasmic reticulum</keyword>
<evidence type="ECO:0000256" key="11">
    <source>
        <dbReference type="ARBA" id="ARBA00023033"/>
    </source>
</evidence>
<keyword evidence="17" id="KW-1185">Reference proteome</keyword>
<keyword evidence="9 14" id="KW-0560">Oxidoreductase</keyword>
<dbReference type="AlphaFoldDB" id="A0AAW0IA02"/>
<dbReference type="GO" id="GO:0016705">
    <property type="term" value="F:oxidoreductase activity, acting on paired donors, with incorporation or reduction of molecular oxygen"/>
    <property type="evidence" value="ECO:0007669"/>
    <property type="project" value="InterPro"/>
</dbReference>
<accession>A0AAW0IA02</accession>
<evidence type="ECO:0000256" key="14">
    <source>
        <dbReference type="RuleBase" id="RU000461"/>
    </source>
</evidence>